<name>A0A4U2ZBB5_9BACT</name>
<keyword evidence="5 6" id="KW-0472">Membrane</keyword>
<feature type="transmembrane region" description="Helical" evidence="6">
    <location>
        <begin position="774"/>
        <end position="796"/>
    </location>
</feature>
<dbReference type="RefSeq" id="WP_137012386.1">
    <property type="nucleotide sequence ID" value="NZ_SZPX01000002.1"/>
</dbReference>
<feature type="transmembrane region" description="Helical" evidence="6">
    <location>
        <begin position="743"/>
        <end position="762"/>
    </location>
</feature>
<dbReference type="GO" id="GO:0017004">
    <property type="term" value="P:cytochrome complex assembly"/>
    <property type="evidence" value="ECO:0007669"/>
    <property type="project" value="UniProtKB-KW"/>
</dbReference>
<proteinExistence type="predicted"/>
<keyword evidence="3" id="KW-0201">Cytochrome c-type biogenesis</keyword>
<keyword evidence="4 6" id="KW-1133">Transmembrane helix</keyword>
<dbReference type="GO" id="GO:0020037">
    <property type="term" value="F:heme binding"/>
    <property type="evidence" value="ECO:0007669"/>
    <property type="project" value="InterPro"/>
</dbReference>
<feature type="domain" description="Cytochrome c assembly protein" evidence="7">
    <location>
        <begin position="802"/>
        <end position="1006"/>
    </location>
</feature>
<feature type="transmembrane region" description="Helical" evidence="6">
    <location>
        <begin position="917"/>
        <end position="938"/>
    </location>
</feature>
<evidence type="ECO:0000256" key="2">
    <source>
        <dbReference type="ARBA" id="ARBA00022692"/>
    </source>
</evidence>
<comment type="subcellular location">
    <subcellularLocation>
        <location evidence="1">Membrane</location>
        <topology evidence="1">Multi-pass membrane protein</topology>
    </subcellularLocation>
</comment>
<dbReference type="PANTHER" id="PTHR30071:SF1">
    <property type="entry name" value="CYTOCHROME B_B6 PROTEIN-RELATED"/>
    <property type="match status" value="1"/>
</dbReference>
<feature type="transmembrane region" description="Helical" evidence="6">
    <location>
        <begin position="470"/>
        <end position="488"/>
    </location>
</feature>
<feature type="domain" description="ResB-like" evidence="8">
    <location>
        <begin position="78"/>
        <end position="119"/>
    </location>
</feature>
<feature type="transmembrane region" description="Helical" evidence="6">
    <location>
        <begin position="44"/>
        <end position="66"/>
    </location>
</feature>
<feature type="domain" description="ResB-like" evidence="8">
    <location>
        <begin position="342"/>
        <end position="418"/>
    </location>
</feature>
<dbReference type="OrthoDB" id="9814290at2"/>
<evidence type="ECO:0000256" key="4">
    <source>
        <dbReference type="ARBA" id="ARBA00022989"/>
    </source>
</evidence>
<evidence type="ECO:0000259" key="7">
    <source>
        <dbReference type="Pfam" id="PF01578"/>
    </source>
</evidence>
<reference evidence="9 10" key="1">
    <citation type="submission" date="2019-04" db="EMBL/GenBank/DDBJ databases">
        <title>Sulfurimonas crateris sp. nov. a facultative anaerobic sulfur-oxidizing chemolithautotrophic bacterium isolated from a terrestrial mud vulcano.</title>
        <authorList>
            <person name="Ratnikova N.M."/>
            <person name="Slobodkin A.I."/>
            <person name="Merkel A.Y."/>
            <person name="Novikov A."/>
            <person name="Bonch-Osmolovskaya E.A."/>
            <person name="Slobodkina G.B."/>
        </authorList>
    </citation>
    <scope>NUCLEOTIDE SEQUENCE [LARGE SCALE GENOMIC DNA]</scope>
    <source>
        <strain evidence="9 10">SN118</strain>
    </source>
</reference>
<feature type="transmembrane region" description="Helical" evidence="6">
    <location>
        <begin position="953"/>
        <end position="971"/>
    </location>
</feature>
<feature type="transmembrane region" description="Helical" evidence="6">
    <location>
        <begin position="1014"/>
        <end position="1035"/>
    </location>
</feature>
<sequence length="1041" mass="116974">MKQLLSLVSSMKTMAVLMLIFAAAIGYATFIENDYGTITAKADIYNALWFEVLMALLALNLTINIFKYKMFSVKKAPIFIFHLSFLIILLGAAITRFIGFEGTMHIREGETANTMISMDTYFLVSAKVDDNKVETQESVYLSKRGSNSLSASLNIDGKDVSVNLSEYIPDVVESYIEGEDGGFEMVDMMVTGEQGSEPIKLRRGEYYENESIAIDFDSGKVFLRPTISLYSEGGELFMKHDFALKFMKMDGREEGEIAPSDKSALAFRTLFGAEGSNFVVRNFYKHTKTKLVSNPNASAMSPGMDALIFDVNVAGVSESVTIFGQAGRKAKESHNIINGVDVHIGYGSKILELPFGVKLLDFQLDRYPGSMSPASYASEVELIDEEQNIHMPYRIYMNNILEHRGYRFFQSSYDQDEQGTVLSVNNDPGTLPSYIGYFLLSVGMFWSLFSRNNRFAQLSQRARKASEQKALGVLLSIGMLFSVAPTYAEDVDPLIKTVLSFDKEHAKKFGELIVQDSAGRMKPLDTLSHEILAKIYRGSSLKVGNETLNANQVILGMMSKPDAYKELKIIRTKNEEINRIIGAKLNATHASFTQFFADPQNLSTYKLVEYVDTAARKEPKTRDLFDKAVLEVDERVNISFSVYTGDLIKIWPKPNDLNNKWFPSIEALQTFPQDHALKIREIAFEYFVSLDKGVATGDWSDANSAIEKISKYQKFYGVSVMPSENRIKAEMLYNYANIFERLYPLYFVIGFILLIASFIKILKPALNIRVLEKSSLWLLTALFVAHTFGLGLRWYVAGHAPWSDGYESMIYISWATILAGLFFSKRSSMTMASTAVLTGLILFVAHLNWMNPQVTNLVPVLNSYWLSIHVAVITASYGFLGLGALLGFIVILLFIFKTKSNEKHISLSIKELNSINEMGLMIGLVLLTVGNFIGGVWANESWGRYWGWDPKETWALVTILVYAVVVHLRFIKSIYSEFNFSVISLLSYTSVIMTYFGVNYYLAGMHSYAKGDPVPIPDFVPVTYTILFIVIAVAFRNRKLA</sequence>
<dbReference type="GO" id="GO:0005886">
    <property type="term" value="C:plasma membrane"/>
    <property type="evidence" value="ECO:0007669"/>
    <property type="project" value="TreeGrafter"/>
</dbReference>
<feature type="transmembrane region" description="Helical" evidence="6">
    <location>
        <begin position="870"/>
        <end position="896"/>
    </location>
</feature>
<accession>A0A4U2ZBB5</accession>
<feature type="transmembrane region" description="Helical" evidence="6">
    <location>
        <begin position="78"/>
        <end position="98"/>
    </location>
</feature>
<dbReference type="PANTHER" id="PTHR30071">
    <property type="entry name" value="HEME EXPORTER PROTEIN C"/>
    <property type="match status" value="1"/>
</dbReference>
<evidence type="ECO:0000256" key="1">
    <source>
        <dbReference type="ARBA" id="ARBA00004141"/>
    </source>
</evidence>
<keyword evidence="2 6" id="KW-0812">Transmembrane</keyword>
<evidence type="ECO:0000259" key="8">
    <source>
        <dbReference type="Pfam" id="PF05140"/>
    </source>
</evidence>
<feature type="transmembrane region" description="Helical" evidence="6">
    <location>
        <begin position="831"/>
        <end position="850"/>
    </location>
</feature>
<feature type="transmembrane region" description="Helical" evidence="6">
    <location>
        <begin position="978"/>
        <end position="1002"/>
    </location>
</feature>
<dbReference type="Pfam" id="PF05140">
    <property type="entry name" value="ResB"/>
    <property type="match status" value="2"/>
</dbReference>
<dbReference type="Pfam" id="PF01578">
    <property type="entry name" value="Cytochrom_C_asm"/>
    <property type="match status" value="1"/>
</dbReference>
<dbReference type="AlphaFoldDB" id="A0A4U2ZBB5"/>
<feature type="transmembrane region" description="Helical" evidence="6">
    <location>
        <begin position="808"/>
        <end position="824"/>
    </location>
</feature>
<evidence type="ECO:0000313" key="10">
    <source>
        <dbReference type="Proteomes" id="UP000309561"/>
    </source>
</evidence>
<protein>
    <submittedName>
        <fullName evidence="9">Cytochrome C biogenesis protein</fullName>
    </submittedName>
</protein>
<evidence type="ECO:0000256" key="3">
    <source>
        <dbReference type="ARBA" id="ARBA00022748"/>
    </source>
</evidence>
<gene>
    <name evidence="9" type="ORF">FCU45_03655</name>
</gene>
<feature type="transmembrane region" description="Helical" evidence="6">
    <location>
        <begin position="431"/>
        <end position="449"/>
    </location>
</feature>
<keyword evidence="10" id="KW-1185">Reference proteome</keyword>
<dbReference type="InterPro" id="IPR007816">
    <property type="entry name" value="ResB-like_domain"/>
</dbReference>
<organism evidence="9 10">
    <name type="scientific">Sulfurimonas crateris</name>
    <dbReference type="NCBI Taxonomy" id="2574727"/>
    <lineage>
        <taxon>Bacteria</taxon>
        <taxon>Pseudomonadati</taxon>
        <taxon>Campylobacterota</taxon>
        <taxon>Epsilonproteobacteria</taxon>
        <taxon>Campylobacterales</taxon>
        <taxon>Sulfurimonadaceae</taxon>
        <taxon>Sulfurimonas</taxon>
    </lineage>
</organism>
<comment type="caution">
    <text evidence="9">The sequence shown here is derived from an EMBL/GenBank/DDBJ whole genome shotgun (WGS) entry which is preliminary data.</text>
</comment>
<evidence type="ECO:0000256" key="6">
    <source>
        <dbReference type="SAM" id="Phobius"/>
    </source>
</evidence>
<evidence type="ECO:0000313" key="9">
    <source>
        <dbReference type="EMBL" id="TKI70391.1"/>
    </source>
</evidence>
<dbReference type="EMBL" id="SZPX01000002">
    <property type="protein sequence ID" value="TKI70391.1"/>
    <property type="molecule type" value="Genomic_DNA"/>
</dbReference>
<dbReference type="Proteomes" id="UP000309561">
    <property type="component" value="Unassembled WGS sequence"/>
</dbReference>
<dbReference type="InterPro" id="IPR045062">
    <property type="entry name" value="Cyt_c_biogenesis_CcsA/CcmC"/>
</dbReference>
<evidence type="ECO:0000256" key="5">
    <source>
        <dbReference type="ARBA" id="ARBA00023136"/>
    </source>
</evidence>
<dbReference type="InterPro" id="IPR002541">
    <property type="entry name" value="Cyt_c_assembly"/>
</dbReference>